<dbReference type="Gene3D" id="3.30.559.30">
    <property type="entry name" value="Nonribosomal peptide synthetase, condensation domain"/>
    <property type="match status" value="8"/>
</dbReference>
<dbReference type="CDD" id="cd05930">
    <property type="entry name" value="A_NRPS"/>
    <property type="match status" value="2"/>
</dbReference>
<dbReference type="FunFam" id="3.30.300.30:FF:000010">
    <property type="entry name" value="Enterobactin synthetase component F"/>
    <property type="match status" value="1"/>
</dbReference>
<evidence type="ECO:0000256" key="6">
    <source>
        <dbReference type="SAM" id="MobiDB-lite"/>
    </source>
</evidence>
<organism evidence="8 9">
    <name type="scientific">Nocardia nova</name>
    <dbReference type="NCBI Taxonomy" id="37330"/>
    <lineage>
        <taxon>Bacteria</taxon>
        <taxon>Bacillati</taxon>
        <taxon>Actinomycetota</taxon>
        <taxon>Actinomycetes</taxon>
        <taxon>Mycobacteriales</taxon>
        <taxon>Nocardiaceae</taxon>
        <taxon>Nocardia</taxon>
    </lineage>
</organism>
<dbReference type="CDD" id="cd17643">
    <property type="entry name" value="A_NRPS_Cytc1-like"/>
    <property type="match status" value="1"/>
</dbReference>
<dbReference type="Pfam" id="PF00668">
    <property type="entry name" value="Condensation"/>
    <property type="match status" value="8"/>
</dbReference>
<evidence type="ECO:0000256" key="1">
    <source>
        <dbReference type="ARBA" id="ARBA00001957"/>
    </source>
</evidence>
<evidence type="ECO:0000259" key="7">
    <source>
        <dbReference type="PROSITE" id="PS50075"/>
    </source>
</evidence>
<evidence type="ECO:0000313" key="9">
    <source>
        <dbReference type="Proteomes" id="UP000238356"/>
    </source>
</evidence>
<dbReference type="CDD" id="cd19540">
    <property type="entry name" value="LCL_NRPS-like"/>
    <property type="match status" value="5"/>
</dbReference>
<dbReference type="PANTHER" id="PTHR45527:SF1">
    <property type="entry name" value="FATTY ACID SYNTHASE"/>
    <property type="match status" value="1"/>
</dbReference>
<dbReference type="GO" id="GO:0044550">
    <property type="term" value="P:secondary metabolite biosynthetic process"/>
    <property type="evidence" value="ECO:0007669"/>
    <property type="project" value="UniProtKB-ARBA"/>
</dbReference>
<reference evidence="8 9" key="1">
    <citation type="submission" date="2018-02" db="EMBL/GenBank/DDBJ databases">
        <title>8 Nocardia nova and 1 Nocardia cyriacigeorgica strain used for evolution to TMP-SMX.</title>
        <authorList>
            <person name="Mehta H."/>
            <person name="Weng J."/>
            <person name="Shamoo Y."/>
        </authorList>
    </citation>
    <scope>NUCLEOTIDE SEQUENCE [LARGE SCALE GENOMIC DNA]</scope>
    <source>
        <strain evidence="8 9">BAA2227</strain>
    </source>
</reference>
<dbReference type="GO" id="GO:0043041">
    <property type="term" value="P:amino acid activation for nonribosomal peptide biosynthetic process"/>
    <property type="evidence" value="ECO:0007669"/>
    <property type="project" value="TreeGrafter"/>
</dbReference>
<feature type="domain" description="Carrier" evidence="7">
    <location>
        <begin position="3085"/>
        <end position="3160"/>
    </location>
</feature>
<evidence type="ECO:0000256" key="5">
    <source>
        <dbReference type="ARBA" id="ARBA00023194"/>
    </source>
</evidence>
<dbReference type="Pfam" id="PF00550">
    <property type="entry name" value="PP-binding"/>
    <property type="match status" value="6"/>
</dbReference>
<dbReference type="RefSeq" id="WP_104362758.1">
    <property type="nucleotide sequence ID" value="NZ_PSZD01000003.1"/>
</dbReference>
<keyword evidence="5" id="KW-0045">Antibiotic biosynthesis</keyword>
<dbReference type="PANTHER" id="PTHR45527">
    <property type="entry name" value="NONRIBOSOMAL PEPTIDE SYNTHETASE"/>
    <property type="match status" value="1"/>
</dbReference>
<dbReference type="Gene3D" id="3.30.559.10">
    <property type="entry name" value="Chloramphenicol acetyltransferase-like domain"/>
    <property type="match status" value="8"/>
</dbReference>
<dbReference type="EMBL" id="PSZD01000003">
    <property type="protein sequence ID" value="PPJ31284.1"/>
    <property type="molecule type" value="Genomic_DNA"/>
</dbReference>
<keyword evidence="2" id="KW-0596">Phosphopantetheine</keyword>
<evidence type="ECO:0000256" key="2">
    <source>
        <dbReference type="ARBA" id="ARBA00022450"/>
    </source>
</evidence>
<proteinExistence type="predicted"/>
<comment type="caution">
    <text evidence="8">The sequence shown here is derived from an EMBL/GenBank/DDBJ whole genome shotgun (WGS) entry which is preliminary data.</text>
</comment>
<feature type="domain" description="Carrier" evidence="7">
    <location>
        <begin position="977"/>
        <end position="1052"/>
    </location>
</feature>
<dbReference type="GO" id="GO:0031177">
    <property type="term" value="F:phosphopantetheine binding"/>
    <property type="evidence" value="ECO:0007669"/>
    <property type="project" value="InterPro"/>
</dbReference>
<evidence type="ECO:0000256" key="3">
    <source>
        <dbReference type="ARBA" id="ARBA00022553"/>
    </source>
</evidence>
<evidence type="ECO:0000256" key="4">
    <source>
        <dbReference type="ARBA" id="ARBA00022737"/>
    </source>
</evidence>
<accession>A0A2S6AC03</accession>
<dbReference type="GO" id="GO:0005737">
    <property type="term" value="C:cytoplasm"/>
    <property type="evidence" value="ECO:0007669"/>
    <property type="project" value="TreeGrafter"/>
</dbReference>
<dbReference type="Gene3D" id="3.40.50.12780">
    <property type="entry name" value="N-terminal domain of ligase-like"/>
    <property type="match status" value="2"/>
</dbReference>
<dbReference type="FunFam" id="3.40.50.980:FF:000001">
    <property type="entry name" value="Non-ribosomal peptide synthetase"/>
    <property type="match status" value="5"/>
</dbReference>
<name>A0A2S6AC03_9NOCA</name>
<dbReference type="NCBIfam" id="TIGR01720">
    <property type="entry name" value="NRPS-para261"/>
    <property type="match status" value="1"/>
</dbReference>
<dbReference type="InterPro" id="IPR006162">
    <property type="entry name" value="Ppantetheine_attach_site"/>
</dbReference>
<dbReference type="FunFam" id="1.10.1200.10:FF:000016">
    <property type="entry name" value="Non-ribosomal peptide synthase"/>
    <property type="match status" value="2"/>
</dbReference>
<keyword evidence="3" id="KW-0597">Phosphoprotein</keyword>
<feature type="domain" description="Carrier" evidence="7">
    <location>
        <begin position="5195"/>
        <end position="5269"/>
    </location>
</feature>
<dbReference type="Gene3D" id="1.10.1200.10">
    <property type="entry name" value="ACP-like"/>
    <property type="match status" value="6"/>
</dbReference>
<sequence>MPSDRNPDLIPLSRAQYGMWLADNLPGGPNVNIAHYVEIEGHIDYAAFSKAMNDAGHETESMVVRVVEVGGRPYQYVDRGLVYDEPLLDLTAAADPYAAAMDWMRRDYGTKAVDMARDRLVATKLIRVGADRYLWYARAHHLVIDGYGAFNLLNRAAEHYNALIEGRSPTPLAAPRLTEIITAEHDYRTSGRFETDRAYWLDKAAGLPPATSLAGRCAKWSEDDRYAGRTLPSPLTERIDRFAGELNASAAQVVVAAFAAFLARMTGTDEVVLSLPVSGRVTRRLRNAAAMLANMVPIRFTADPATTVAELIGESVSELVLAMRHQLYRFEDLRRESDAVDAAATSFGPIVNILFFDSEIRLGDAIGRYRALTSGALDDLQLNMYRSGADAPLSVELHGNANLYGQDELDAHAGRFADFLDRMTNSPADARLIDIPLVDPAEQRRVLGELAGHDGAPTSATLVDLLARQAASSASAVAVDDGTTTLTYRQLDERSNRFARRLIALGAGPETLVAIALPRDADLIVAALAVVKSGAGYLPLDRAHPLERLDYVLGDAEPVALVTNRSMCDRLPETSRVVLFDDDITESGEPITDAERTRPLRPDNVAYVIYTSGSTGRPKGVSVTHRAVAGYLTDATAEIGVGADDVWTLFHSFAFDYSVWEIFGALVTGGRIVVVDGPVTRSPDEMVRLVARNKVSVLSQTPSAFHQFAAARQRYADAGQPDGELALRLVVLSGEALDPASLSDWYAGNPGLPVLANSYGITETTVFVTYTPLAPDRAVPGAPSVIGPPLPGLRVYVLDERLRPVPLGAWGEIYVAGTRLARGYIGRPGLTAGRFVADPFGAPGSRLYRSGDVARRNIHGELEYRGRADRQVQLRGFRIELDEIRAALLSHGSVAAAVVVVHLPGTDAARLMAYVVPATGADCTAEELRTHVRSILPDYMVPAHVVVLDALPLTVNGKVDYRALPEPAPDSAAAYVAPRTAVEETITDAFAEVLGVARVGVLANFFELGGNSLTATGAAVRIAELTRCEVSVRELFEKPTAAELAAHIDGARRSARPALRPQPRVDPLPLAPAQTRIWLINQIEPESAAYNIPLVLRLSGQLDTAALRAALADVIERHESLRTVYPAVNGRGTQVILPFEEVAAEWDVTPRRISADELDHRIGELVSTGTDVRHRPPIRVALLATTDHRHVLVVVLHHICCDGSSLPPLAADFAAAYRARAQGHAPDWEPLPVQYADYSIRQRMLLGDDSDPDSLAARQLHYWTEQLAGMARPLELPVDHRRPEGRSLLAEVVDTAITAETYAGIERLARSARATTFMVVHAALAVLLARLSDSTDITVGTPVAGRGERALEPLIGMFVNTVPLRTRVRDDETFADFLARVQDIDVDAFAHSDLPYERVADAIEPMSAVAQDPLCRVYLAFDNMDRPTLELAGVTAEVLDPGPQPAKVDLIVTVAENARAAGDLPVRINFAADVFDRGTVEEFAARLHRILDSVVRDPGQRVGAVDVLSAGERAALVPASGGRADTPRVLGELLTIRDPEAVAIVSGAHTLSYGELDARSNQLARVLIEYGIGPDDRVALVLSRSVELVVGMWAVAKAGAAFVPVDPRNPAERVAAMLANVRVAIAVTTTQDLVPHTTEPVVLDDPRTEARITCRSAAAVTDGDRLRPCRASNTAYVVYTSGSTGEPKGVAVTHAGVANFAAEQRERYRIGSSARVLQVAAPGFDALVLELLMAHPHGAALVISPPDVFAGERLAKLIRTQRISHAFITPSVLATMSPADVGSLRVLVAGGEAVATDTVAVWGPGRRLHNGYGPTETTIMVAISDPLHPGDRVTIGGPIRGVRALVLDERLRPVPVGVTGQLYISGIHLARGYLDRPADTAAAFVADPFGAAGDRMYRTGDLARWTPERTLEYAGRTDFQVKIRGRRIELGEIEAVLAGHPDVAAAVVVTVETDGGGRLAAYLAPVGDGIDVAAVTAHAARHLPAPMVPEAVTVLDALPLTTVGKVDRAALPAPVFDSARADFVAPRDAAEQLVADVCGAVLGIDRVGVADNFFALGGNSLSATRLAARLGAAFGAEVSLHTVFDAPTVAALAAALRTIDAPGREPLLPQPRPARIPLSPAQARMWFLNQFDTGSALYNIALVVGMTGPLDVAAMRATVADVLERHEALRTVHPDSDTGPYQLIVPVREALPPLEPQAIPAAELEARIAATAAAGFDVTRDVPFRIALLRTAAEEHTLVLVVHHISFDGSSLAPLAADLMTAYEARRGQRAPRWEPLPVQYADYALWQGKRLGTEDDPTAPAAVQLDYWRAALADLPEVLDLPTDRPRPARQSFRGATVSYTLPADLGRELTALGRSRDATVFMVLHAAYAALLARLSGGDDIAVGTPVAGRGEPGLERLIGMFVNTLVLRTRIDPGASFRRILEQVRATDLAAFGHADIPFERLVEVLNPPRSTAHAPLTQVGFAFHNIDIPTVRFEGLTVDARTADPSVAKYDLHLNLVDTARRDGEPGAMALEFSYATDLFDESTIRSMIDRFVLLLRAVVDRPDRAIGDIDLLTEEEARELAVRETGGSMAPSSATIAELFAAQAAATPRAIAVLDTGDGTRLGYGEFAARVNALARALIDRGVGPETVVAVAMHRSADLLTALYAIHAAGGAYLPVNPEHPLDRVRAVLGAARPRAVLTRRPDEANLPGDIPVWDVAELGARPLDTSPVTDRDRLGPLRPENLAYVIYTSGSTGVPKGVAVSHAAVVNQLRWLREHYRLGDDVMLLRTPVTFDLSVWELFCALTCGAELVIAGPGAGADPEAVARLIAEHRVTTADFVPSLLAAFEETAARHRFPDLRRVLCIGETLPADTVRRFRELSDARLDNLYGPTEAAVSVTAYHVDGIDGGTVPIGTPEPNVVVHVLDSRLHPVPAEVTGELYLGGVQLARGYHRRRDLTAATFVADPLAGVPGARMYRTGDLVRWGKGGVLCYVGRADDQVKIRGLRIEPGDIEAALLAHEQVSAAVARVCADRGEQRLIAYVVAPETVDARQLRRLLLDRLPAYMVPAAIIRIDAVPLTANGKIDYRALPVPDAIGQAEYRAPQGIVEQTVAEVFAELLGVAAVGADDDFFDLGGNSLVATRALSRIGGTLDASVPVRMIFEAPTVAELAERITRLRGVPALPAPAPGPRPERLPLSTAQTRMWFLNQYDPQAPGYIVPLAVRLEGALDADALAAAVVDVVERHESLRTVYPAVDGVPTQVVLDAAAVVAEWDLTPRWIDERELAERLAALSTTGFDVSEAVPVRVALYRLSDTVRVVAIAVHHISCDGYSVAPLAADLVAAYRARTGDHPWDRPPLPVQFADYALWQRAILGSPGDPESPVARDIAYWRTRLAGIPELLELPADRPRPVEQSHRGALIHADIPAELQSRVESLAQRARATTFMVVHTALAILLSRLSGSDDVTVGVPHAGRGHRVLDELVGMFVNTLVLRTCVTLDQTFTGLLDVVRRSDIEAFDHATVPFEQLVDALRPARSTAHSPLFQVMLAYQNMVRARVELPELTVETLDAGDSSAIYDLLFMVTEDHGPEGEPAGMTLRLTYATDLFDAESAQRFADRFVRLLDGLTTDADAPLGELDLLDTAERELVLKRWNDTGDPVSVGRTLVDGFGEQVRRTPHAPAILPADGEALTYTDFADRVHRLARWLIARGARTETHVAVAVRRSVDLVTALYAVLESGAAFVPIDPQQPSRRVADVLDAARPLLVLTTSADGAGLTPECSRVDLDRLDLSGLSGDPITNADRRAPLRPENVAYVLFTSGSTGVPKGVALTHAATAGQLAWAQRQWPHGAGDTVLHKTPVTFDIAVWELLWPLQTGARIVIAEPEGHRDPAYLAECIANREITTVHFVPSMLDVLLEAVDGTELASVRRVFVAGEALAQSTVDAAARVFTAAEVVNWYGPAEAEVVTSARCSPGVTVPATVPIGTPVSGMRVYVLDRRLRAVPVGVVGDLYVSGVQLARGYQGRADLTCAAFVAHPFGAPGERLYRTGDLVRWTRSGRLDFLGRSDFQVKVHGQRVEPGDIEAAACALPEVVRAVAIATAERIVAYVTLGPGAAIDGRAIRDRLARRLPSYLVPGRVEVLDRMPLTANGKLDRAALPQPEFDDVADFVAAGTDHEAALADIVAAITGAERVSVAANLFEIGVDSLSAARVAARAEAALGVRVGIRDIFEEPTIAGLAARLSRRARSSLLPLAPRPRPATVPLAAAQRRLWFINQFDPASGAYNIGFAARLTGALDLGALRAAFEDVVGRHEPLRTVYPTVAGEPCQVVRDVAAVAERLRPDAEPVEEAVLAERIRETVEAGFDVSAEVPLRVRIYRLAPEQHILVLAVHHIAADGSSMAPLARDIFTAYAARVKGEAPQWEPLPVHYADYTLWQREVLGAEEDSASVTARQAAYWTAALADAPELLDLPTDRPRPATMSMAGGSVRFGIPPRLHEEIVRLARREGVTVFVVLHSALAIVLSRTAHTGDVSIGTPVAGRATAALDDLVGMFVNTVVLRTPVRDDMSFTEFVAQVRGVDLEALEHADLPYERLVDLLDRPRSTAYTPLYQVLFGVQNTGAARFRLPDVEVELIDPGVAQAKTDLTVLLTDNPDRDGVGMDGEIIYATDLFAESTARGLADRFVRVLDAVVGDPARPVGDIALIGAEEAERLVPARGDAAPAPRLLSELLGAAVATAPEAIALIDDTRTLTYRELDDRAEELAAQLVASGAQPGVCAALAVPRSADYHIAMWAIVKTGATFVPLDLRYPPERIAYLLHDSGAALGITTTAARAALPGDVRWLMLDEPRDPGELAVKRSRAPRLQDVAYVIYTSGSTGTPKGVMVTHEGLAAFAAEQRDRYRVERTSRIVQVASPAFDAVLLEALMAHAAGATLVVAPPEVVGGADLAALIAAHGVTHAFLTPSVLATMSPAELDSVRMLAVGGEKVAPDLITAWAAGRRLHHIYGPTETTIVITISDPVGPDETLTIGGPIRGAEAVVLDARLRPVPIGMPGELYLSGAALARGYLNRPAVTAASFVANPYGAPGTRMYRTGDIVRWTAQATMQYVGRLDFQIKIRGQRVELGEIDAALLAHPAVATAVTVTRTGPGGRTVLAAYVTTDPATTAAPGDILDRLAATLPAHMVPATVTVLDRLPLTSTGKVDRKALPEPDFEVTAEGAAAISDELERTVAAAFTDVLGVPGVGATTSFFALGGDSIMSIQLASRLRAVGIGVTARDIFERKTVRGLAQIAQAPARAVIEELPGGGVGEVALTPIVAWFVEHLGAPARFAQSVLVRLPRDARVDDVCATVRAVVEHHDVLRSRLRAGRWDVLPPSASESAGSVSMRTFGTGERPGSPGFTAVVEAAFAAAVDRLDPATGAMVHVVCLLPEPGVDAEARALVVIHHLAVDAVSWRILLPDFAVAWQRIIAGRPIELAAPGTSMRRWAEALVAAAAARAEEFPLWQRICSAPDPILGRANIDPALDTQATVRHVTVTLPVEVTSALVREVPAAAHGTVDDALLTALAVAVRRLRERRGIDCPATSVMLEGHGREEGIAEGADLSRTVGWFTTRYPVVLDLDGTDYADLPAAVKSVKDQLREIPDKGIGYGLLRYLNPAIAQRFAELPEPQIAYNNLGRTGMDGTDPADPAWVPSGETFDQRAAFEPEMPAAAVLTIDVNILDTAAGPQLSAYVGYASRLLDRDEVDELTGEWVEALTTIAAAADRDWGLSRADVPLVDVTREDLDTFARRYGRLDDVWPPAPLQAGLLFHAEVAAGRLDVYLAQSVLTLTGEVDAARFRRAAQALLVRHPNLRAAFARTAEGVAVQVIPATVEVPWRQVALSAGPSETAALLDAEREASFDPAEPPLLRFVLAELGPRDFRLILTAHHLLLDGWSLPLLWRELIGLYAADEQPGLLPDAAAYREYLDWLARRDRAASVAVWRDALRDVTEPTLVADPRADAAATMPVDLPVEVEREVSAELAEFARSRAVTMATIVQFAWAVVVGNLLGSDRVVFGSTVSGRPADLPGVESMIGLFINTIPVVAEVRREDTLEQALTRLQAGNTRLLDHHYLELPRILSAVDAVSLFDTLVVFESYPVDGSGLGAADIDGMRVVAADGRDAAHYPITVQAHHTDRLHIRLRYRQDQVTDATASGLADRVALVLRAIANDPGARLMTLELLDHADREALVPATGGAAAAPQRADRLLAAGVWSNPAAPALISGRQTMSYAELDARSNRLARSLLERGIGPGEQVALVMPRSVELVVGLWATVKTGAAFLPVDPRNPAERVAHMLADSDVRVALTVAAARDLLPDTVFPLVLDDPRTEMAIAATSAATVTDAERVRTPRSADAAYVIYTSGSTGAPKGVVVTNEGLANFTAVVRDHFGIDTASRVLHAAGPGFDAMVLEVLLAHPNGAVLVVAGPDAYAGEDLAEVVRAQRVTHAFLTPSVLATLSPEGMDSLRVLAAGGEAVTPELVAVWAPGRRLLNGYGPTEATIFAGISAALAPGAAVTIGVPIRGMEAVVLDPWLRPVPVGVAGELYLAGPQLARGYANRPGATATAFVANPFGPNGSRMYRTGDLARWTPDYTVEYLGRRDFQVKIRGQRIELGEIEAVLGEYPGVDRVAVAVRADERGTARLAGYLVGAAGIDPDEVKAVARRRLPAHMVPDVVLRIAELPLTATGKLDRAALPAPDFAVRRRRIAPGSDTEQRIADVFGDVLGVGDVGATDNFFELGGTSLSATRAVARVRTALGVHVGIRDLFDAPTVAELAARLAGADRAVAARPVPRTRPDRIPLSPAQQRMWFLNRFDTSVGAYNIPLVIRLRGDLDVDALRRACALVIDRHESLRTRFPMIDGAPCQVVVDVEEVAPALVPIRTGEREVLERAAAVVSAGFDVTREPPVRAELFALGDRDHVLVIGVHHICADGQSMLPLARDVAVAYEASRQGTQPDWPPLPLQYADYALWQREMLGDESDPDSLISRQLRFWTGALAGLPELLELPTDRPRPPVASMHGSTLDFELSADLHARVEALARAADATVFMVLHAGLAVLLSKLAAVGDIAIGTPVAGRGDRELDDLIGMFVNTLVLRTRVAPRQEFEELLAAVRDTDLAALAHADVPFEEIVEELNPRRSTAHMPLYQVTLDVQDLSAAALELAGLTVEPIEEGFDQARADLNVKLVPRRDADGRPGGMTGRLTYAADLFVEQTMRRFARAFVGILEQATANPAVAVDDIDIVAPDERRRILSAAGTDGSAVPEQTLSELLSVRVAAQPDAIAVSDGTAQLTYAELDRRATRLAARLAAHGARPETLVAVALPRSVDLIVALLAVVRAGAAYLPLDIANPPRRLRFVIDDARPVVVLTSAEIAAQVPRCATPLVSIDDAETEFDAGSARAPVAARPDNLAYVIYTSGSTGTPKGVAVTHRDAVTLLTHATDRFDVHPGDVWTMFHSYAFDFAVWEMWGALLTGGRLVVVDRDTSRSPDALVELVARERVTVLSQTPSAFYGFADAERRYRESGCGSGDLALRYVVFGGEALDASRLPEWFAAHEPGSPRLVNMYGITETTVHLTFADVDGPAADRIGVPLPGLRIYVLDDRLRPVPVGVRGEICVAGPQLARGYLRAPAPTASRFVADPFGPAGGRLYRTGDLGSLAGNRRRPGTELRRSR</sequence>
<dbReference type="InterPro" id="IPR045851">
    <property type="entry name" value="AMP-bd_C_sf"/>
</dbReference>
<dbReference type="FunFam" id="3.40.50.12780:FF:000012">
    <property type="entry name" value="Non-ribosomal peptide synthetase"/>
    <property type="match status" value="4"/>
</dbReference>
<dbReference type="GO" id="GO:0008610">
    <property type="term" value="P:lipid biosynthetic process"/>
    <property type="evidence" value="ECO:0007669"/>
    <property type="project" value="UniProtKB-ARBA"/>
</dbReference>
<dbReference type="NCBIfam" id="TIGR01733">
    <property type="entry name" value="AA-adenyl-dom"/>
    <property type="match status" value="7"/>
</dbReference>
<feature type="region of interest" description="Disordered" evidence="6">
    <location>
        <begin position="7653"/>
        <end position="7673"/>
    </location>
</feature>
<dbReference type="SUPFAM" id="SSF47336">
    <property type="entry name" value="ACP-like"/>
    <property type="match status" value="6"/>
</dbReference>
<dbReference type="InterPro" id="IPR042099">
    <property type="entry name" value="ANL_N_sf"/>
</dbReference>
<dbReference type="SMART" id="SM00823">
    <property type="entry name" value="PKS_PP"/>
    <property type="match status" value="6"/>
</dbReference>
<dbReference type="PROSITE" id="PS00455">
    <property type="entry name" value="AMP_BINDING"/>
    <property type="match status" value="7"/>
</dbReference>
<dbReference type="PROSITE" id="PS00012">
    <property type="entry name" value="PHOSPHOPANTETHEINE"/>
    <property type="match status" value="5"/>
</dbReference>
<dbReference type="InterPro" id="IPR010060">
    <property type="entry name" value="NRPS_synth"/>
</dbReference>
<dbReference type="Pfam" id="PF13193">
    <property type="entry name" value="AMP-binding_C"/>
    <property type="match status" value="6"/>
</dbReference>
<dbReference type="InterPro" id="IPR020806">
    <property type="entry name" value="PKS_PP-bd"/>
</dbReference>
<dbReference type="NCBIfam" id="NF003417">
    <property type="entry name" value="PRK04813.1"/>
    <property type="match status" value="7"/>
</dbReference>
<dbReference type="UniPathway" id="UPA00011"/>
<dbReference type="Gene3D" id="2.30.38.10">
    <property type="entry name" value="Luciferase, Domain 3"/>
    <property type="match status" value="5"/>
</dbReference>
<dbReference type="Pfam" id="PF00501">
    <property type="entry name" value="AMP-binding"/>
    <property type="match status" value="7"/>
</dbReference>
<dbReference type="NCBIfam" id="NF004282">
    <property type="entry name" value="PRK05691.1"/>
    <property type="match status" value="7"/>
</dbReference>
<dbReference type="Gene3D" id="3.30.300.30">
    <property type="match status" value="6"/>
</dbReference>
<gene>
    <name evidence="8" type="ORF">C5F51_06780</name>
</gene>
<feature type="domain" description="Carrier" evidence="7">
    <location>
        <begin position="6713"/>
        <end position="6788"/>
    </location>
</feature>
<dbReference type="Gene3D" id="3.40.50.980">
    <property type="match status" value="10"/>
</dbReference>
<dbReference type="InterPro" id="IPR001242">
    <property type="entry name" value="Condensation_dom"/>
</dbReference>
<feature type="domain" description="Carrier" evidence="7">
    <location>
        <begin position="4148"/>
        <end position="4223"/>
    </location>
</feature>
<dbReference type="SUPFAM" id="SSF52777">
    <property type="entry name" value="CoA-dependent acyltransferases"/>
    <property type="match status" value="16"/>
</dbReference>
<dbReference type="InterPro" id="IPR025110">
    <property type="entry name" value="AMP-bd_C"/>
</dbReference>
<dbReference type="InterPro" id="IPR000873">
    <property type="entry name" value="AMP-dep_synth/lig_dom"/>
</dbReference>
<feature type="domain" description="Carrier" evidence="7">
    <location>
        <begin position="2025"/>
        <end position="2100"/>
    </location>
</feature>
<comment type="cofactor">
    <cofactor evidence="1">
        <name>pantetheine 4'-phosphate</name>
        <dbReference type="ChEBI" id="CHEBI:47942"/>
    </cofactor>
</comment>
<keyword evidence="4" id="KW-0677">Repeat</keyword>
<dbReference type="InterPro" id="IPR036736">
    <property type="entry name" value="ACP-like_sf"/>
</dbReference>
<dbReference type="SUPFAM" id="SSF56801">
    <property type="entry name" value="Acetyl-CoA synthetase-like"/>
    <property type="match status" value="7"/>
</dbReference>
<dbReference type="Proteomes" id="UP000238356">
    <property type="component" value="Unassembled WGS sequence"/>
</dbReference>
<dbReference type="InterPro" id="IPR009081">
    <property type="entry name" value="PP-bd_ACP"/>
</dbReference>
<keyword evidence="9" id="KW-1185">Reference proteome</keyword>
<dbReference type="PROSITE" id="PS50075">
    <property type="entry name" value="CARRIER"/>
    <property type="match status" value="6"/>
</dbReference>
<dbReference type="InterPro" id="IPR023213">
    <property type="entry name" value="CAT-like_dom_sf"/>
</dbReference>
<dbReference type="GO" id="GO:0072330">
    <property type="term" value="P:monocarboxylic acid biosynthetic process"/>
    <property type="evidence" value="ECO:0007669"/>
    <property type="project" value="UniProtKB-ARBA"/>
</dbReference>
<evidence type="ECO:0000313" key="8">
    <source>
        <dbReference type="EMBL" id="PPJ31284.1"/>
    </source>
</evidence>
<dbReference type="GO" id="GO:0003824">
    <property type="term" value="F:catalytic activity"/>
    <property type="evidence" value="ECO:0007669"/>
    <property type="project" value="InterPro"/>
</dbReference>
<protein>
    <submittedName>
        <fullName evidence="8">Non-ribosomal peptide synthetase</fullName>
    </submittedName>
</protein>
<dbReference type="GO" id="GO:0017000">
    <property type="term" value="P:antibiotic biosynthetic process"/>
    <property type="evidence" value="ECO:0007669"/>
    <property type="project" value="UniProtKB-KW"/>
</dbReference>
<dbReference type="InterPro" id="IPR020845">
    <property type="entry name" value="AMP-binding_CS"/>
</dbReference>
<dbReference type="InterPro" id="IPR010071">
    <property type="entry name" value="AA_adenyl_dom"/>
</dbReference>